<dbReference type="Pfam" id="PF00296">
    <property type="entry name" value="Bac_luciferase"/>
    <property type="match status" value="1"/>
</dbReference>
<name>A0A4R6RMH9_9HYPH</name>
<dbReference type="InterPro" id="IPR050766">
    <property type="entry name" value="Bact_Lucif_Oxidored"/>
</dbReference>
<dbReference type="SUPFAM" id="SSF51679">
    <property type="entry name" value="Bacterial luciferase-like"/>
    <property type="match status" value="1"/>
</dbReference>
<comment type="similarity">
    <text evidence="1">To bacterial alkanal monooxygenase alpha and beta chains.</text>
</comment>
<dbReference type="InterPro" id="IPR011251">
    <property type="entry name" value="Luciferase-like_dom"/>
</dbReference>
<dbReference type="InterPro" id="IPR019949">
    <property type="entry name" value="CmoO-like"/>
</dbReference>
<dbReference type="GO" id="GO:0005829">
    <property type="term" value="C:cytosol"/>
    <property type="evidence" value="ECO:0007669"/>
    <property type="project" value="TreeGrafter"/>
</dbReference>
<dbReference type="RefSeq" id="WP_126535537.1">
    <property type="nucleotide sequence ID" value="NZ_BSPM01000008.1"/>
</dbReference>
<dbReference type="OrthoDB" id="9780518at2"/>
<evidence type="ECO:0000313" key="5">
    <source>
        <dbReference type="Proteomes" id="UP000294547"/>
    </source>
</evidence>
<protein>
    <submittedName>
        <fullName evidence="4">Luciferase family oxidoreductase group 1</fullName>
    </submittedName>
</protein>
<dbReference type="Proteomes" id="UP000294547">
    <property type="component" value="Unassembled WGS sequence"/>
</dbReference>
<dbReference type="PANTHER" id="PTHR30137:SF6">
    <property type="entry name" value="LUCIFERASE-LIKE MONOOXYGENASE"/>
    <property type="match status" value="1"/>
</dbReference>
<evidence type="ECO:0000256" key="1">
    <source>
        <dbReference type="ARBA" id="ARBA00007789"/>
    </source>
</evidence>
<accession>A0A4R6RMH9</accession>
<dbReference type="NCBIfam" id="TIGR03558">
    <property type="entry name" value="oxido_grp_1"/>
    <property type="match status" value="1"/>
</dbReference>
<organism evidence="4 5">
    <name type="scientific">Oharaeibacter diazotrophicus</name>
    <dbReference type="NCBI Taxonomy" id="1920512"/>
    <lineage>
        <taxon>Bacteria</taxon>
        <taxon>Pseudomonadati</taxon>
        <taxon>Pseudomonadota</taxon>
        <taxon>Alphaproteobacteria</taxon>
        <taxon>Hyphomicrobiales</taxon>
        <taxon>Pleomorphomonadaceae</taxon>
        <taxon>Oharaeibacter</taxon>
    </lineage>
</organism>
<keyword evidence="5" id="KW-1185">Reference proteome</keyword>
<gene>
    <name evidence="4" type="ORF">EDD54_1269</name>
</gene>
<dbReference type="PANTHER" id="PTHR30137">
    <property type="entry name" value="LUCIFERASE-LIKE MONOOXYGENASE"/>
    <property type="match status" value="1"/>
</dbReference>
<evidence type="ECO:0000313" key="4">
    <source>
        <dbReference type="EMBL" id="TDP87375.1"/>
    </source>
</evidence>
<evidence type="ECO:0000259" key="3">
    <source>
        <dbReference type="Pfam" id="PF00296"/>
    </source>
</evidence>
<dbReference type="GO" id="GO:0016705">
    <property type="term" value="F:oxidoreductase activity, acting on paired donors, with incorporation or reduction of molecular oxygen"/>
    <property type="evidence" value="ECO:0007669"/>
    <property type="project" value="InterPro"/>
</dbReference>
<feature type="region of interest" description="Disordered" evidence="2">
    <location>
        <begin position="264"/>
        <end position="283"/>
    </location>
</feature>
<evidence type="ECO:0000256" key="2">
    <source>
        <dbReference type="SAM" id="MobiDB-lite"/>
    </source>
</evidence>
<dbReference type="EMBL" id="SNXY01000006">
    <property type="protein sequence ID" value="TDP87375.1"/>
    <property type="molecule type" value="Genomic_DNA"/>
</dbReference>
<proteinExistence type="predicted"/>
<dbReference type="InterPro" id="IPR036661">
    <property type="entry name" value="Luciferase-like_sf"/>
</dbReference>
<dbReference type="Gene3D" id="3.20.20.30">
    <property type="entry name" value="Luciferase-like domain"/>
    <property type="match status" value="1"/>
</dbReference>
<sequence>MRLSILDQSVTVAGQGPAAAIRETVALARAADRLGYHRFWVSEHHGFPGLAGSAPMPLLGAIAAGTRRIRLGAAAVILPHAAPLKVAEEALVLEALAPGRVDLGLGRGPGADRATAYALSPELLDDPLARPGGGFADDVAAVLAFLSGAPMPPDHPFAGVAAVPAPEGPGPAPFVVGGTARTAQLAGRLGLPYAFAHFVADGAGADDTLAAYRRTFVPSRFLAAPRVIVATFAAAAATASEAAGFHAAYRRWRAARDVGAFRPIGHPSADDATPPAGPRPERFGTADVVVSDLHALAESYGADEVVVAVPVADLGARLRAVRLIAAAAGLAAAPSRPRAIPTGVAARPSPFPTELSP</sequence>
<comment type="caution">
    <text evidence="4">The sequence shown here is derived from an EMBL/GenBank/DDBJ whole genome shotgun (WGS) entry which is preliminary data.</text>
</comment>
<reference evidence="4 5" key="1">
    <citation type="submission" date="2019-03" db="EMBL/GenBank/DDBJ databases">
        <title>Genomic Encyclopedia of Type Strains, Phase IV (KMG-IV): sequencing the most valuable type-strain genomes for metagenomic binning, comparative biology and taxonomic classification.</title>
        <authorList>
            <person name="Goeker M."/>
        </authorList>
    </citation>
    <scope>NUCLEOTIDE SEQUENCE [LARGE SCALE GENOMIC DNA]</scope>
    <source>
        <strain evidence="4 5">DSM 102969</strain>
    </source>
</reference>
<dbReference type="AlphaFoldDB" id="A0A4R6RMH9"/>
<feature type="domain" description="Luciferase-like" evidence="3">
    <location>
        <begin position="1"/>
        <end position="252"/>
    </location>
</feature>